<dbReference type="InterPro" id="IPR008930">
    <property type="entry name" value="Terpenoid_cyclase/PrenylTrfase"/>
</dbReference>
<accession>A0A0F9KIV4</accession>
<feature type="region of interest" description="Disordered" evidence="1">
    <location>
        <begin position="130"/>
        <end position="162"/>
    </location>
</feature>
<feature type="region of interest" description="Disordered" evidence="1">
    <location>
        <begin position="53"/>
        <end position="81"/>
    </location>
</feature>
<organism evidence="2">
    <name type="scientific">marine sediment metagenome</name>
    <dbReference type="NCBI Taxonomy" id="412755"/>
    <lineage>
        <taxon>unclassified sequences</taxon>
        <taxon>metagenomes</taxon>
        <taxon>ecological metagenomes</taxon>
    </lineage>
</organism>
<gene>
    <name evidence="2" type="ORF">LCGC14_1323270</name>
</gene>
<dbReference type="AlphaFoldDB" id="A0A0F9KIV4"/>
<protein>
    <submittedName>
        <fullName evidence="2">Uncharacterized protein</fullName>
    </submittedName>
</protein>
<evidence type="ECO:0000313" key="2">
    <source>
        <dbReference type="EMBL" id="KKM82069.1"/>
    </source>
</evidence>
<name>A0A0F9KIV4_9ZZZZ</name>
<comment type="caution">
    <text evidence="2">The sequence shown here is derived from an EMBL/GenBank/DDBJ whole genome shotgun (WGS) entry which is preliminary data.</text>
</comment>
<sequence>MRWVAGLATAFALGAAAADGGTGGRSATTTPVTRKAVERAIWDATQHLWGRHLPSGAFRDRPTATRPATRPAARPATQPTGARTALCLAALLEAGEHLQDPRLKQSLKYLIALKADSPGEHRCAGPARIGHESDTNWTHHPTGPIQSKMLASSSPLRLRRKR</sequence>
<dbReference type="Gene3D" id="1.50.10.20">
    <property type="match status" value="1"/>
</dbReference>
<feature type="compositionally biased region" description="Low complexity" evidence="1">
    <location>
        <begin position="64"/>
        <end position="81"/>
    </location>
</feature>
<dbReference type="EMBL" id="LAZR01007920">
    <property type="protein sequence ID" value="KKM82069.1"/>
    <property type="molecule type" value="Genomic_DNA"/>
</dbReference>
<evidence type="ECO:0000256" key="1">
    <source>
        <dbReference type="SAM" id="MobiDB-lite"/>
    </source>
</evidence>
<reference evidence="2" key="1">
    <citation type="journal article" date="2015" name="Nature">
        <title>Complex archaea that bridge the gap between prokaryotes and eukaryotes.</title>
        <authorList>
            <person name="Spang A."/>
            <person name="Saw J.H."/>
            <person name="Jorgensen S.L."/>
            <person name="Zaremba-Niedzwiedzka K."/>
            <person name="Martijn J."/>
            <person name="Lind A.E."/>
            <person name="van Eijk R."/>
            <person name="Schleper C."/>
            <person name="Guy L."/>
            <person name="Ettema T.J."/>
        </authorList>
    </citation>
    <scope>NUCLEOTIDE SEQUENCE</scope>
</reference>
<proteinExistence type="predicted"/>
<dbReference type="SUPFAM" id="SSF48239">
    <property type="entry name" value="Terpenoid cyclases/Protein prenyltransferases"/>
    <property type="match status" value="1"/>
</dbReference>